<comment type="caution">
    <text evidence="2">The sequence shown here is derived from an EMBL/GenBank/DDBJ whole genome shotgun (WGS) entry which is preliminary data.</text>
</comment>
<evidence type="ECO:0000313" key="2">
    <source>
        <dbReference type="EMBL" id="RKR96791.1"/>
    </source>
</evidence>
<dbReference type="InterPro" id="IPR007436">
    <property type="entry name" value="DUF485"/>
</dbReference>
<accession>A0A495K6G8</accession>
<dbReference type="Proteomes" id="UP000274762">
    <property type="component" value="Unassembled WGS sequence"/>
</dbReference>
<keyword evidence="1" id="KW-0812">Transmembrane</keyword>
<proteinExistence type="predicted"/>
<keyword evidence="1" id="KW-0472">Membrane</keyword>
<dbReference type="Pfam" id="PF04341">
    <property type="entry name" value="DUF485"/>
    <property type="match status" value="1"/>
</dbReference>
<evidence type="ECO:0000313" key="3">
    <source>
        <dbReference type="Proteomes" id="UP000274762"/>
    </source>
</evidence>
<dbReference type="RefSeq" id="WP_062795417.1">
    <property type="nucleotide sequence ID" value="NZ_CBCRXS010000003.1"/>
</dbReference>
<feature type="transmembrane region" description="Helical" evidence="1">
    <location>
        <begin position="60"/>
        <end position="78"/>
    </location>
</feature>
<name>A0A495K6G8_WILMA</name>
<gene>
    <name evidence="2" type="ORF">DFJ75_3646</name>
</gene>
<dbReference type="EMBL" id="RBKV01000001">
    <property type="protein sequence ID" value="RKR96791.1"/>
    <property type="molecule type" value="Genomic_DNA"/>
</dbReference>
<evidence type="ECO:0000256" key="1">
    <source>
        <dbReference type="SAM" id="Phobius"/>
    </source>
</evidence>
<sequence>MTVHEHPRADRADYYALSKERTRLTLTLSAAVLAFFLPLPVLGGFTSVLDGVLFQGLTVAWVYAFAQFVVAIVVARWYSHWSARFDQRLAALTTGETSS</sequence>
<organism evidence="2 3">
    <name type="scientific">Williamsia marianensis</name>
    <dbReference type="NCBI Taxonomy" id="85044"/>
    <lineage>
        <taxon>Bacteria</taxon>
        <taxon>Bacillati</taxon>
        <taxon>Actinomycetota</taxon>
        <taxon>Actinomycetes</taxon>
        <taxon>Mycobacteriales</taxon>
        <taxon>Nocardiaceae</taxon>
        <taxon>Williamsia</taxon>
    </lineage>
</organism>
<protein>
    <submittedName>
        <fullName evidence="2">Uncharacterized membrane protein (DUF485 family)</fullName>
    </submittedName>
</protein>
<feature type="transmembrane region" description="Helical" evidence="1">
    <location>
        <begin position="24"/>
        <end position="48"/>
    </location>
</feature>
<reference evidence="2 3" key="1">
    <citation type="submission" date="2018-10" db="EMBL/GenBank/DDBJ databases">
        <title>Sequencing the genomes of 1000 actinobacteria strains.</title>
        <authorList>
            <person name="Klenk H.-P."/>
        </authorList>
    </citation>
    <scope>NUCLEOTIDE SEQUENCE [LARGE SCALE GENOMIC DNA]</scope>
    <source>
        <strain evidence="2 3">DSM 44343</strain>
    </source>
</reference>
<dbReference type="AlphaFoldDB" id="A0A495K6G8"/>
<keyword evidence="1" id="KW-1133">Transmembrane helix</keyword>